<dbReference type="eggNOG" id="COG0308">
    <property type="taxonomic scope" value="Bacteria"/>
</dbReference>
<dbReference type="Proteomes" id="UP000007967">
    <property type="component" value="Chromosome"/>
</dbReference>
<proteinExistence type="predicted"/>
<name>D2PNX4_KRIFD</name>
<dbReference type="AlphaFoldDB" id="D2PNX4"/>
<keyword evidence="4" id="KW-1185">Reference proteome</keyword>
<reference evidence="3 4" key="2">
    <citation type="journal article" date="2010" name="Stand. Genomic Sci.">
        <title>Complete genome sequence of Kribbella flavida type strain (IFO 14399).</title>
        <authorList>
            <person name="Pukall R."/>
            <person name="Lapidus A."/>
            <person name="Glavina Del Rio T."/>
            <person name="Copeland A."/>
            <person name="Tice H."/>
            <person name="Cheng J.-F."/>
            <person name="Lucas S."/>
            <person name="Chen F."/>
            <person name="Nolan M."/>
            <person name="LaButti K."/>
            <person name="Pati A."/>
            <person name="Ivanova N."/>
            <person name="Mavrommatis K."/>
            <person name="Mikhailova N."/>
            <person name="Pitluck S."/>
            <person name="Bruce D."/>
            <person name="Goodwin L."/>
            <person name="Land M."/>
            <person name="Hauser L."/>
            <person name="Chang Y.-J."/>
            <person name="Jeffries C.D."/>
            <person name="Chen A."/>
            <person name="Palaniappan K."/>
            <person name="Chain P."/>
            <person name="Rohde M."/>
            <person name="Goeker M."/>
            <person name="Bristow J."/>
            <person name="Eisen J.A."/>
            <person name="Markowitz V."/>
            <person name="Hugenholtz P."/>
            <person name="Kyrpides N.C."/>
            <person name="Klenk H.-P."/>
            <person name="Brettin T."/>
        </authorList>
    </citation>
    <scope>NUCLEOTIDE SEQUENCE [LARGE SCALE GENOMIC DNA]</scope>
    <source>
        <strain evidence="4">DSM 17836 / JCM 10339 / NBRC 14399</strain>
    </source>
</reference>
<sequence>MKHPGRLLAGVAALALAAAAGVVVSRSGDGAGPSGGTAAALQASGSPTPAALTDAQKTARAREVDVLLARRATAVLKGDLKGFLASVDAKQPRLVARQRTLFGNLRKFGFSSLQYFTADSWDAPQLAQKHGPTTYSTRVMMRYRIAGLDAKPVQTDLGYTFVRRGALWILVEDGGIDEILTRDGHRQPWDFQEVAVVRRGKVVVVVDRRETGLGRKVAKVSEDAANAVRRHWPRSWNGSVMVVAMAEPRVMATLWTSGNGRGWTIAAKAVTLYEGEQLGKRFGPPVGSRIVVNPAMRKDLEQDLLVHEMTHVATVPIGPRAPLWLVEGLAEYVRCHAIEDDPQWTVDPYRRTVRSKYLPGMTSLPDRETFDQDGDKAYGQSWWTVEYLASRLGTKKLAALYADLAVHSTSTAAYTAILTKHTGKTPAELTAAVRKYRG</sequence>
<dbReference type="HOGENOM" id="CLU_041774_1_0_11"/>
<evidence type="ECO:0008006" key="5">
    <source>
        <dbReference type="Google" id="ProtNLM"/>
    </source>
</evidence>
<dbReference type="KEGG" id="kfl:Kfla_3737"/>
<reference evidence="4" key="1">
    <citation type="submission" date="2009-09" db="EMBL/GenBank/DDBJ databases">
        <title>The complete genome of Kribbella flavida DSM 17836.</title>
        <authorList>
            <consortium name="US DOE Joint Genome Institute (JGI-PGF)"/>
            <person name="Lucas S."/>
            <person name="Copeland A."/>
            <person name="Lapidus A."/>
            <person name="Glavina del Rio T."/>
            <person name="Dalin E."/>
            <person name="Tice H."/>
            <person name="Bruce D."/>
            <person name="Goodwin L."/>
            <person name="Pitluck S."/>
            <person name="Kyrpides N."/>
            <person name="Mavromatis K."/>
            <person name="Ivanova N."/>
            <person name="Saunders E."/>
            <person name="Brettin T."/>
            <person name="Detter J.C."/>
            <person name="Han C."/>
            <person name="Larimer F."/>
            <person name="Land M."/>
            <person name="Hauser L."/>
            <person name="Markowitz V."/>
            <person name="Cheng J.-F."/>
            <person name="Hugenholtz P."/>
            <person name="Woyke T."/>
            <person name="Wu D."/>
            <person name="Pukall R."/>
            <person name="Klenk H.-P."/>
            <person name="Eisen J.A."/>
        </authorList>
    </citation>
    <scope>NUCLEOTIDE SEQUENCE [LARGE SCALE GENOMIC DNA]</scope>
    <source>
        <strain evidence="4">DSM 17836 / JCM 10339 / NBRC 14399</strain>
    </source>
</reference>
<dbReference type="OrthoDB" id="5242307at2"/>
<protein>
    <recommendedName>
        <fullName evidence="5">Basic secretory peptidase family protein</fullName>
    </recommendedName>
</protein>
<evidence type="ECO:0000256" key="2">
    <source>
        <dbReference type="SAM" id="SignalP"/>
    </source>
</evidence>
<evidence type="ECO:0000313" key="3">
    <source>
        <dbReference type="EMBL" id="ADB32792.1"/>
    </source>
</evidence>
<keyword evidence="2" id="KW-0732">Signal</keyword>
<accession>D2PNX4</accession>
<dbReference type="STRING" id="479435.Kfla_3737"/>
<dbReference type="EMBL" id="CP001736">
    <property type="protein sequence ID" value="ADB32792.1"/>
    <property type="molecule type" value="Genomic_DNA"/>
</dbReference>
<gene>
    <name evidence="3" type="ordered locus">Kfla_3737</name>
</gene>
<organism evidence="3 4">
    <name type="scientific">Kribbella flavida (strain DSM 17836 / JCM 10339 / NBRC 14399)</name>
    <dbReference type="NCBI Taxonomy" id="479435"/>
    <lineage>
        <taxon>Bacteria</taxon>
        <taxon>Bacillati</taxon>
        <taxon>Actinomycetota</taxon>
        <taxon>Actinomycetes</taxon>
        <taxon>Propionibacteriales</taxon>
        <taxon>Kribbellaceae</taxon>
        <taxon>Kribbella</taxon>
    </lineage>
</organism>
<feature type="signal peptide" evidence="2">
    <location>
        <begin position="1"/>
        <end position="20"/>
    </location>
</feature>
<feature type="chain" id="PRO_5039394011" description="Basic secretory peptidase family protein" evidence="2">
    <location>
        <begin position="21"/>
        <end position="438"/>
    </location>
</feature>
<dbReference type="RefSeq" id="WP_012921348.1">
    <property type="nucleotide sequence ID" value="NC_013729.1"/>
</dbReference>
<feature type="region of interest" description="Disordered" evidence="1">
    <location>
        <begin position="34"/>
        <end position="56"/>
    </location>
</feature>
<evidence type="ECO:0000256" key="1">
    <source>
        <dbReference type="SAM" id="MobiDB-lite"/>
    </source>
</evidence>
<evidence type="ECO:0000313" key="4">
    <source>
        <dbReference type="Proteomes" id="UP000007967"/>
    </source>
</evidence>